<comment type="caution">
    <text evidence="1">The sequence shown here is derived from an EMBL/GenBank/DDBJ whole genome shotgun (WGS) entry which is preliminary data.</text>
</comment>
<protein>
    <submittedName>
        <fullName evidence="1">DUF1015 domain-containing protein</fullName>
    </submittedName>
</protein>
<dbReference type="PIRSF" id="PIRSF033563">
    <property type="entry name" value="UCP033563"/>
    <property type="match status" value="1"/>
</dbReference>
<sequence>MAKVFPFKGILYNADLLKKELAKLFTPPYDVISPEDQDNFYASHDFNFIRLILGKEFPGDGSYNNKYIRAAACLDGWLRHKILVEDSKPTFYVYEQVFCLARKKYSRIGFIGLLRLEEIGKGKVFPHEKTYPKAKLDRLELMLATSANTESIFSFVSDEEDKLIKVLKTATKRKPALEVKKDTDGVAHRLWRLDKKAEVNKISKLMKDKPVFIADGHHRYESAIRYRNELKIKNAKFSEEEAYNHVMMYFTPLENNGLVVLPIHRVVRHLMFFEPERLLNDLAMFYEVEVTKATKRSAKQARQKLLAQLAKKAAAKQNAFLMYTGNYNYYLLTLKDMRPVEEMIEASKPKAWKELDTTVLHYTIFDRILGIGHETEDKVKYVKEVDEAIDLVDQQGYQVAFILNPTRLEDIVTIASKLEKMPHKSTYFYPKLLSGLVLNKIKYGEKIN</sequence>
<reference evidence="1 2" key="1">
    <citation type="submission" date="2017-09" db="EMBL/GenBank/DDBJ databases">
        <title>Depth-based differentiation of microbial function through sediment-hosted aquifers and enrichment of novel symbionts in the deep terrestrial subsurface.</title>
        <authorList>
            <person name="Probst A.J."/>
            <person name="Ladd B."/>
            <person name="Jarett J.K."/>
            <person name="Geller-Mcgrath D.E."/>
            <person name="Sieber C.M."/>
            <person name="Emerson J.B."/>
            <person name="Anantharaman K."/>
            <person name="Thomas B.C."/>
            <person name="Malmstrom R."/>
            <person name="Stieglmeier M."/>
            <person name="Klingl A."/>
            <person name="Woyke T."/>
            <person name="Ryan C.M."/>
            <person name="Banfield J.F."/>
        </authorList>
    </citation>
    <scope>NUCLEOTIDE SEQUENCE [LARGE SCALE GENOMIC DNA]</scope>
    <source>
        <strain evidence="1">CG08_land_8_20_14_0_20_45_16</strain>
    </source>
</reference>
<evidence type="ECO:0000313" key="2">
    <source>
        <dbReference type="Proteomes" id="UP000231343"/>
    </source>
</evidence>
<dbReference type="AlphaFoldDB" id="A0A2H0Y1J6"/>
<dbReference type="Pfam" id="PF06245">
    <property type="entry name" value="DUF1015"/>
    <property type="match status" value="1"/>
</dbReference>
<dbReference type="PANTHER" id="PTHR36454">
    <property type="entry name" value="LMO2823 PROTEIN"/>
    <property type="match status" value="1"/>
</dbReference>
<evidence type="ECO:0000313" key="1">
    <source>
        <dbReference type="EMBL" id="PIS31572.1"/>
    </source>
</evidence>
<dbReference type="PANTHER" id="PTHR36454:SF1">
    <property type="entry name" value="DUF1015 DOMAIN-CONTAINING PROTEIN"/>
    <property type="match status" value="1"/>
</dbReference>
<dbReference type="Proteomes" id="UP000231343">
    <property type="component" value="Unassembled WGS sequence"/>
</dbReference>
<proteinExistence type="predicted"/>
<dbReference type="EMBL" id="PEYM01000009">
    <property type="protein sequence ID" value="PIS31572.1"/>
    <property type="molecule type" value="Genomic_DNA"/>
</dbReference>
<dbReference type="InterPro" id="IPR008323">
    <property type="entry name" value="UCP033563"/>
</dbReference>
<accession>A0A2H0Y1J6</accession>
<name>A0A2H0Y1J6_UNCSA</name>
<organism evidence="1 2">
    <name type="scientific">Candidatus Saganbacteria bacterium CG08_land_8_20_14_0_20_45_16</name>
    <dbReference type="NCBI Taxonomy" id="2014293"/>
    <lineage>
        <taxon>Bacteria</taxon>
        <taxon>Bacillati</taxon>
        <taxon>Saganbacteria</taxon>
    </lineage>
</organism>
<gene>
    <name evidence="1" type="ORF">COT42_00825</name>
</gene>